<gene>
    <name evidence="5" type="primary">rarA</name>
    <name evidence="5" type="ORF">SLITO_v1c03230</name>
</gene>
<dbReference type="OrthoDB" id="9778364at2"/>
<evidence type="ECO:0000256" key="2">
    <source>
        <dbReference type="ARBA" id="ARBA00022741"/>
    </source>
</evidence>
<proteinExistence type="inferred from homology"/>
<dbReference type="GO" id="GO:0009378">
    <property type="term" value="F:four-way junction helicase activity"/>
    <property type="evidence" value="ECO:0007669"/>
    <property type="project" value="InterPro"/>
</dbReference>
<dbReference type="Proteomes" id="UP000067476">
    <property type="component" value="Chromosome"/>
</dbReference>
<keyword evidence="6" id="KW-1185">Reference proteome</keyword>
<dbReference type="InterPro" id="IPR003593">
    <property type="entry name" value="AAA+_ATPase"/>
</dbReference>
<protein>
    <submittedName>
        <fullName evidence="5">Recombination factor protein RarA</fullName>
    </submittedName>
</protein>
<comment type="similarity">
    <text evidence="1">Belongs to the AAA ATPase family. RarA/MGS1/WRNIP1 subfamily.</text>
</comment>
<dbReference type="GO" id="GO:0006310">
    <property type="term" value="P:DNA recombination"/>
    <property type="evidence" value="ECO:0007669"/>
    <property type="project" value="InterPro"/>
</dbReference>
<dbReference type="GO" id="GO:0006261">
    <property type="term" value="P:DNA-templated DNA replication"/>
    <property type="evidence" value="ECO:0007669"/>
    <property type="project" value="TreeGrafter"/>
</dbReference>
<dbReference type="FunFam" id="1.10.3710.10:FF:000003">
    <property type="entry name" value="ATPase, AAA family protein"/>
    <property type="match status" value="1"/>
</dbReference>
<dbReference type="GO" id="GO:0003677">
    <property type="term" value="F:DNA binding"/>
    <property type="evidence" value="ECO:0007669"/>
    <property type="project" value="InterPro"/>
</dbReference>
<dbReference type="Gene3D" id="1.10.3710.10">
    <property type="entry name" value="DNA polymerase III clamp loader subunits, C-terminal domain"/>
    <property type="match status" value="1"/>
</dbReference>
<evidence type="ECO:0000256" key="1">
    <source>
        <dbReference type="ARBA" id="ARBA00008959"/>
    </source>
</evidence>
<dbReference type="Gene3D" id="1.20.272.10">
    <property type="match status" value="1"/>
</dbReference>
<sequence>MDKPLSYLLRPNHIEDVIGQSHLLNNDNGLISKMVEKKFATNLIFYGPPGIGKTTLAISLANDLEIEYDFFNASNDKKEKLQKIISNNNQSILIIDEFHRMNKNLQDYLLEYIEKKQIIVFITTTENPYFVINPAVRSRCTIARLEEISVPELIIGIKKILKKIKSNTKYDNEAINEIASRSNGDLRFAINIIENIEKLYSDKKIDKKFIEQLSFISSAKGSSYGDEFHDLKSALQKSIRGSDVDASLHYFSRLLEIGDYETLMRRMIITAYEDIGLANPSIPVRVFNACNAFRQVGMPEGRIILGLAIIEMALSEKSNSSINAIDQALNDVKTGNVPPIPGYLRDNHYNSSSNLNETYNYKYAHDFENDYVEQQYLPDKIKNKKYYIAKTHNLYEKKLIEIYNKFTNKDVKKK</sequence>
<dbReference type="GO" id="GO:0017116">
    <property type="term" value="F:single-stranded DNA helicase activity"/>
    <property type="evidence" value="ECO:0007669"/>
    <property type="project" value="TreeGrafter"/>
</dbReference>
<dbReference type="PANTHER" id="PTHR13779">
    <property type="entry name" value="WERNER HELICASE-INTERACTING PROTEIN 1 FAMILY MEMBER"/>
    <property type="match status" value="1"/>
</dbReference>
<evidence type="ECO:0000313" key="5">
    <source>
        <dbReference type="EMBL" id="AKX33978.1"/>
    </source>
</evidence>
<dbReference type="GO" id="GO:0005524">
    <property type="term" value="F:ATP binding"/>
    <property type="evidence" value="ECO:0007669"/>
    <property type="project" value="UniProtKB-KW"/>
</dbReference>
<evidence type="ECO:0000259" key="4">
    <source>
        <dbReference type="SMART" id="SM00382"/>
    </source>
</evidence>
<dbReference type="PANTHER" id="PTHR13779:SF7">
    <property type="entry name" value="ATPASE WRNIP1"/>
    <property type="match status" value="1"/>
</dbReference>
<accession>A0A0K1W1D1</accession>
<dbReference type="Pfam" id="PF12002">
    <property type="entry name" value="MgsA_C"/>
    <property type="match status" value="1"/>
</dbReference>
<dbReference type="STRING" id="216942.SLITO_v1c03230"/>
<dbReference type="GO" id="GO:0000731">
    <property type="term" value="P:DNA synthesis involved in DNA repair"/>
    <property type="evidence" value="ECO:0007669"/>
    <property type="project" value="TreeGrafter"/>
</dbReference>
<dbReference type="GO" id="GO:0008047">
    <property type="term" value="F:enzyme activator activity"/>
    <property type="evidence" value="ECO:0007669"/>
    <property type="project" value="TreeGrafter"/>
</dbReference>
<evidence type="ECO:0000313" key="6">
    <source>
        <dbReference type="Proteomes" id="UP000067476"/>
    </source>
</evidence>
<keyword evidence="2" id="KW-0547">Nucleotide-binding</keyword>
<dbReference type="InterPro" id="IPR021886">
    <property type="entry name" value="MgsA_C"/>
</dbReference>
<dbReference type="Gene3D" id="3.40.50.300">
    <property type="entry name" value="P-loop containing nucleotide triphosphate hydrolases"/>
    <property type="match status" value="1"/>
</dbReference>
<dbReference type="SMART" id="SM00382">
    <property type="entry name" value="AAA"/>
    <property type="match status" value="1"/>
</dbReference>
<dbReference type="PATRIC" id="fig|216942.3.peg.326"/>
<organism evidence="5 6">
    <name type="scientific">Spiroplasma litorale</name>
    <dbReference type="NCBI Taxonomy" id="216942"/>
    <lineage>
        <taxon>Bacteria</taxon>
        <taxon>Bacillati</taxon>
        <taxon>Mycoplasmatota</taxon>
        <taxon>Mollicutes</taxon>
        <taxon>Entomoplasmatales</taxon>
        <taxon>Spiroplasmataceae</taxon>
        <taxon>Spiroplasma</taxon>
    </lineage>
</organism>
<dbReference type="RefSeq" id="WP_075058073.1">
    <property type="nucleotide sequence ID" value="NZ_CP012357.1"/>
</dbReference>
<dbReference type="InterPro" id="IPR027417">
    <property type="entry name" value="P-loop_NTPase"/>
</dbReference>
<dbReference type="InterPro" id="IPR008921">
    <property type="entry name" value="DNA_pol3_clamp-load_cplx_C"/>
</dbReference>
<name>A0A0K1W1D1_9MOLU</name>
<dbReference type="Pfam" id="PF16193">
    <property type="entry name" value="AAA_assoc_2"/>
    <property type="match status" value="1"/>
</dbReference>
<keyword evidence="3" id="KW-0067">ATP-binding</keyword>
<dbReference type="SUPFAM" id="SSF48019">
    <property type="entry name" value="post-AAA+ oligomerization domain-like"/>
    <property type="match status" value="1"/>
</dbReference>
<dbReference type="SUPFAM" id="SSF52540">
    <property type="entry name" value="P-loop containing nucleoside triphosphate hydrolases"/>
    <property type="match status" value="1"/>
</dbReference>
<dbReference type="EMBL" id="CP012357">
    <property type="protein sequence ID" value="AKX33978.1"/>
    <property type="molecule type" value="Genomic_DNA"/>
</dbReference>
<dbReference type="InterPro" id="IPR032423">
    <property type="entry name" value="AAA_assoc_2"/>
</dbReference>
<dbReference type="AlphaFoldDB" id="A0A0K1W1D1"/>
<dbReference type="Pfam" id="PF05496">
    <property type="entry name" value="RuvB_N"/>
    <property type="match status" value="1"/>
</dbReference>
<evidence type="ECO:0000256" key="3">
    <source>
        <dbReference type="ARBA" id="ARBA00022840"/>
    </source>
</evidence>
<dbReference type="InterPro" id="IPR051314">
    <property type="entry name" value="AAA_ATPase_RarA/MGS1/WRNIP1"/>
</dbReference>
<dbReference type="InterPro" id="IPR008824">
    <property type="entry name" value="RuvB-like_N"/>
</dbReference>
<feature type="domain" description="AAA+ ATPase" evidence="4">
    <location>
        <begin position="39"/>
        <end position="152"/>
    </location>
</feature>
<reference evidence="5 6" key="1">
    <citation type="journal article" date="2015" name="Genome Announc.">
        <title>Complete Genome Sequence of Spiroplasma litorale TN-1T (DSM 21781), a Bacterium Isolated from a Green-Eyed Horsefly (Tabanus nigrovittatus).</title>
        <authorList>
            <person name="Lo W.S."/>
            <person name="Lai Y.C."/>
            <person name="Lien Y.W."/>
            <person name="Wang T.H."/>
            <person name="Kuo C.H."/>
        </authorList>
    </citation>
    <scope>NUCLEOTIDE SEQUENCE [LARGE SCALE GENOMIC DNA]</scope>
    <source>
        <strain evidence="5 6">TN-1</strain>
    </source>
</reference>
<dbReference type="KEGG" id="sll:SLITO_v1c03230"/>
<dbReference type="Gene3D" id="1.10.8.60">
    <property type="match status" value="1"/>
</dbReference>
<dbReference type="CDD" id="cd00009">
    <property type="entry name" value="AAA"/>
    <property type="match status" value="1"/>
</dbReference>